<reference evidence="2" key="1">
    <citation type="submission" date="2021-01" db="EMBL/GenBank/DDBJ databases">
        <authorList>
            <consortium name="Aspergillus puulaauensis MK2 genome sequencing consortium"/>
            <person name="Kazuki M."/>
            <person name="Futagami T."/>
        </authorList>
    </citation>
    <scope>NUCLEOTIDE SEQUENCE</scope>
    <source>
        <strain evidence="2">MK2</strain>
    </source>
</reference>
<dbReference type="InterPro" id="IPR045518">
    <property type="entry name" value="2EXR"/>
</dbReference>
<gene>
    <name evidence="2" type="ORF">APUU_60035S</name>
</gene>
<dbReference type="EMBL" id="AP024448">
    <property type="protein sequence ID" value="BCS26987.1"/>
    <property type="molecule type" value="Genomic_DNA"/>
</dbReference>
<evidence type="ECO:0000259" key="1">
    <source>
        <dbReference type="Pfam" id="PF20150"/>
    </source>
</evidence>
<proteinExistence type="predicted"/>
<name>A0A7R7XTB3_9EURO</name>
<sequence>MVAATTAIFPNFQNLPRELRDQIWHDSMPEKDKPALFPWKKGCWCPRHLQKHEPQWEPNEDLNLILETCYGLLDHVQVEVPLFFVSWEARRIALAWMRKQDITLRFRKDKQCWVFTRPFDPMMDTVYIAKDKIYEFFVEPQDRMFEPDLHDRSASIYPYLRRVAVPPGLFQDDVSELFDWYSLLQEMSVVVGPQPCWDNYDRQRVQGQRWEVKDTQGGVFVYNHSHRRFDLHDGDKAVGGEALDRQIEEACEYFSGMVADNKGERFEIRKVIAVMS</sequence>
<organism evidence="2 3">
    <name type="scientific">Aspergillus puulaauensis</name>
    <dbReference type="NCBI Taxonomy" id="1220207"/>
    <lineage>
        <taxon>Eukaryota</taxon>
        <taxon>Fungi</taxon>
        <taxon>Dikarya</taxon>
        <taxon>Ascomycota</taxon>
        <taxon>Pezizomycotina</taxon>
        <taxon>Eurotiomycetes</taxon>
        <taxon>Eurotiomycetidae</taxon>
        <taxon>Eurotiales</taxon>
        <taxon>Aspergillaceae</taxon>
        <taxon>Aspergillus</taxon>
    </lineage>
</organism>
<dbReference type="AlphaFoldDB" id="A0A7R7XTB3"/>
<dbReference type="OrthoDB" id="3546385at2759"/>
<dbReference type="KEGG" id="apuu:APUU_60035S"/>
<protein>
    <recommendedName>
        <fullName evidence="1">2EXR domain-containing protein</fullName>
    </recommendedName>
</protein>
<evidence type="ECO:0000313" key="2">
    <source>
        <dbReference type="EMBL" id="BCS26987.1"/>
    </source>
</evidence>
<dbReference type="Pfam" id="PF20150">
    <property type="entry name" value="2EXR"/>
    <property type="match status" value="1"/>
</dbReference>
<dbReference type="GeneID" id="64976992"/>
<feature type="domain" description="2EXR" evidence="1">
    <location>
        <begin position="9"/>
        <end position="114"/>
    </location>
</feature>
<evidence type="ECO:0000313" key="3">
    <source>
        <dbReference type="Proteomes" id="UP000654913"/>
    </source>
</evidence>
<accession>A0A7R7XTB3</accession>
<dbReference type="Proteomes" id="UP000654913">
    <property type="component" value="Chromosome 6"/>
</dbReference>
<dbReference type="RefSeq" id="XP_041559181.1">
    <property type="nucleotide sequence ID" value="XM_041706835.1"/>
</dbReference>
<reference evidence="2" key="2">
    <citation type="submission" date="2021-02" db="EMBL/GenBank/DDBJ databases">
        <title>Aspergillus puulaauensis MK2 genome sequence.</title>
        <authorList>
            <person name="Futagami T."/>
            <person name="Mori K."/>
            <person name="Kadooka C."/>
            <person name="Tanaka T."/>
        </authorList>
    </citation>
    <scope>NUCLEOTIDE SEQUENCE</scope>
    <source>
        <strain evidence="2">MK2</strain>
    </source>
</reference>
<keyword evidence="3" id="KW-1185">Reference proteome</keyword>